<evidence type="ECO:0000313" key="5">
    <source>
        <dbReference type="Proteomes" id="UP001642540"/>
    </source>
</evidence>
<organism evidence="4 5">
    <name type="scientific">Orchesella dallaii</name>
    <dbReference type="NCBI Taxonomy" id="48710"/>
    <lineage>
        <taxon>Eukaryota</taxon>
        <taxon>Metazoa</taxon>
        <taxon>Ecdysozoa</taxon>
        <taxon>Arthropoda</taxon>
        <taxon>Hexapoda</taxon>
        <taxon>Collembola</taxon>
        <taxon>Entomobryomorpha</taxon>
        <taxon>Entomobryoidea</taxon>
        <taxon>Orchesellidae</taxon>
        <taxon>Orchesellinae</taxon>
        <taxon>Orchesella</taxon>
    </lineage>
</organism>
<comment type="caution">
    <text evidence="4">The sequence shown here is derived from an EMBL/GenBank/DDBJ whole genome shotgun (WGS) entry which is preliminary data.</text>
</comment>
<feature type="domain" description="C2H2-type" evidence="3">
    <location>
        <begin position="183"/>
        <end position="204"/>
    </location>
</feature>
<proteinExistence type="predicted"/>
<feature type="transmembrane region" description="Helical" evidence="1">
    <location>
        <begin position="329"/>
        <end position="351"/>
    </location>
</feature>
<dbReference type="InterPro" id="IPR018245">
    <property type="entry name" value="Gonadotropin_bsu_CS"/>
</dbReference>
<evidence type="ECO:0000259" key="3">
    <source>
        <dbReference type="PROSITE" id="PS00028"/>
    </source>
</evidence>
<keyword evidence="1" id="KW-0472">Membrane</keyword>
<keyword evidence="1" id="KW-1133">Transmembrane helix</keyword>
<keyword evidence="1" id="KW-0812">Transmembrane</keyword>
<feature type="chain" id="PRO_5045629317" description="C2H2-type domain-containing protein" evidence="2">
    <location>
        <begin position="24"/>
        <end position="589"/>
    </location>
</feature>
<feature type="transmembrane region" description="Helical" evidence="1">
    <location>
        <begin position="386"/>
        <end position="412"/>
    </location>
</feature>
<feature type="signal peptide" evidence="2">
    <location>
        <begin position="1"/>
        <end position="23"/>
    </location>
</feature>
<reference evidence="4 5" key="1">
    <citation type="submission" date="2024-08" db="EMBL/GenBank/DDBJ databases">
        <authorList>
            <person name="Cucini C."/>
            <person name="Frati F."/>
        </authorList>
    </citation>
    <scope>NUCLEOTIDE SEQUENCE [LARGE SCALE GENOMIC DNA]</scope>
</reference>
<name>A0ABP1QG57_9HEXA</name>
<dbReference type="PROSITE" id="PS00261">
    <property type="entry name" value="GLYCO_HORMONE_BETA_1"/>
    <property type="match status" value="1"/>
</dbReference>
<dbReference type="Proteomes" id="UP001642540">
    <property type="component" value="Unassembled WGS sequence"/>
</dbReference>
<dbReference type="InterPro" id="IPR013087">
    <property type="entry name" value="Znf_C2H2_type"/>
</dbReference>
<gene>
    <name evidence="4" type="ORF">ODALV1_LOCUS9787</name>
</gene>
<dbReference type="EMBL" id="CAXLJM020000030">
    <property type="protein sequence ID" value="CAL8097932.1"/>
    <property type="molecule type" value="Genomic_DNA"/>
</dbReference>
<evidence type="ECO:0000313" key="4">
    <source>
        <dbReference type="EMBL" id="CAL8097932.1"/>
    </source>
</evidence>
<evidence type="ECO:0000256" key="1">
    <source>
        <dbReference type="SAM" id="Phobius"/>
    </source>
</evidence>
<evidence type="ECO:0000256" key="2">
    <source>
        <dbReference type="SAM" id="SignalP"/>
    </source>
</evidence>
<accession>A0ABP1QG57</accession>
<sequence>MLCVYLCLPIFAYFLIHTPEVSSQQNACLSYLFPFLNVNWEQYVLYFHNSRKIDNELFVPHASLRPRITALECATCFEKGLDGGNFRFSNTFNVVISPLENFKEFQSIWEPVHDLLNVLVPSRSLFIYVWENNPAMYLKQLKKNFILQNWNTNTRIFAALKLILTLPPDFQCSASRTVVSIICSGYCSSRLKTAEDLSSHWKGHNFYSIHHGFYWNANGKHVPGVIRLRASPNTFANSRTYINRNLDGPVMGLLTLASTHNLTISFHRRSLDSKTKFKTSYCDSGLASFTSYHPCFIGQLHFQKFDSFSVMYCSKIKDDGGSIIRFGTWYNPFSAGVWITVFVFMVFILGVLVTQHNHNNVEYVLRQLVTYISWISGANIRPRHFIITWAVVFILSQLYVNGLTSLVTVATVQQGYKTLKDFIVNNYKIAFKQSETSMTVEQMFGEEFKYFELPIEEAFKIFQYNCRYDEIFIGSISNGTKIGLLLLTSEINNGVLYYSNVLRKNYSTSFRCFGIDQSFKTGQQHWYMRIENHHWLMISMQRLVQSGLLYMWDEWSKWHENLLDKVLGQSTSAGPDFIDISKILGLLGI</sequence>
<keyword evidence="2" id="KW-0732">Signal</keyword>
<dbReference type="PROSITE" id="PS00028">
    <property type="entry name" value="ZINC_FINGER_C2H2_1"/>
    <property type="match status" value="1"/>
</dbReference>
<protein>
    <recommendedName>
        <fullName evidence="3">C2H2-type domain-containing protein</fullName>
    </recommendedName>
</protein>
<keyword evidence="5" id="KW-1185">Reference proteome</keyword>